<dbReference type="OrthoDB" id="5532350at2759"/>
<keyword evidence="3" id="KW-0809">Transit peptide</keyword>
<feature type="region of interest" description="Disordered" evidence="7">
    <location>
        <begin position="1"/>
        <end position="52"/>
    </location>
</feature>
<dbReference type="GO" id="GO:0005739">
    <property type="term" value="C:mitochondrion"/>
    <property type="evidence" value="ECO:0007669"/>
    <property type="project" value="UniProtKB-SubCell"/>
</dbReference>
<accession>A0A9P4SB68</accession>
<feature type="compositionally biased region" description="Low complexity" evidence="7">
    <location>
        <begin position="33"/>
        <end position="44"/>
    </location>
</feature>
<dbReference type="Proteomes" id="UP000799429">
    <property type="component" value="Unassembled WGS sequence"/>
</dbReference>
<dbReference type="PANTHER" id="PTHR48417">
    <property type="entry name" value="ATP SYNTHASE F1 SUBUNIT EPSILON"/>
    <property type="match status" value="1"/>
</dbReference>
<feature type="region of interest" description="Disordered" evidence="7">
    <location>
        <begin position="73"/>
        <end position="100"/>
    </location>
</feature>
<organism evidence="8 9">
    <name type="scientific">Patellaria atrata CBS 101060</name>
    <dbReference type="NCBI Taxonomy" id="1346257"/>
    <lineage>
        <taxon>Eukaryota</taxon>
        <taxon>Fungi</taxon>
        <taxon>Dikarya</taxon>
        <taxon>Ascomycota</taxon>
        <taxon>Pezizomycotina</taxon>
        <taxon>Dothideomycetes</taxon>
        <taxon>Dothideomycetes incertae sedis</taxon>
        <taxon>Patellariales</taxon>
        <taxon>Patellariaceae</taxon>
        <taxon>Patellaria</taxon>
    </lineage>
</organism>
<dbReference type="EMBL" id="MU006095">
    <property type="protein sequence ID" value="KAF2839289.1"/>
    <property type="molecule type" value="Genomic_DNA"/>
</dbReference>
<evidence type="ECO:0000256" key="6">
    <source>
        <dbReference type="RuleBase" id="RU368087"/>
    </source>
</evidence>
<gene>
    <name evidence="8" type="ORF">M501DRAFT_1016371</name>
</gene>
<evidence type="ECO:0000313" key="8">
    <source>
        <dbReference type="EMBL" id="KAF2839289.1"/>
    </source>
</evidence>
<comment type="similarity">
    <text evidence="2 6">Belongs to the ATPase inhibitor family.</text>
</comment>
<comment type="caution">
    <text evidence="8">The sequence shown here is derived from an EMBL/GenBank/DDBJ whole genome shotgun (WGS) entry which is preliminary data.</text>
</comment>
<comment type="function">
    <text evidence="6">Inhibits the enzyme activity of ATPase.</text>
</comment>
<dbReference type="Gene3D" id="1.20.5.500">
    <property type="entry name" value="Single helix bin"/>
    <property type="match status" value="1"/>
</dbReference>
<dbReference type="InterPro" id="IPR007648">
    <property type="entry name" value="ATPase_inhibitor_mt"/>
</dbReference>
<dbReference type="GO" id="GO:0042030">
    <property type="term" value="F:ATPase inhibitor activity"/>
    <property type="evidence" value="ECO:0007669"/>
    <property type="project" value="InterPro"/>
</dbReference>
<evidence type="ECO:0000313" key="9">
    <source>
        <dbReference type="Proteomes" id="UP000799429"/>
    </source>
</evidence>
<evidence type="ECO:0000256" key="3">
    <source>
        <dbReference type="ARBA" id="ARBA00022946"/>
    </source>
</evidence>
<evidence type="ECO:0000256" key="1">
    <source>
        <dbReference type="ARBA" id="ARBA00004173"/>
    </source>
</evidence>
<keyword evidence="4" id="KW-0175">Coiled coil</keyword>
<evidence type="ECO:0000256" key="5">
    <source>
        <dbReference type="ARBA" id="ARBA00023128"/>
    </source>
</evidence>
<dbReference type="AlphaFoldDB" id="A0A9P4SB68"/>
<dbReference type="Pfam" id="PF04568">
    <property type="entry name" value="IATP"/>
    <property type="match status" value="1"/>
</dbReference>
<dbReference type="SUPFAM" id="SSF64602">
    <property type="entry name" value="F1 ATPase inhibitor, IF1, C-terminal domain"/>
    <property type="match status" value="1"/>
</dbReference>
<keyword evidence="5" id="KW-0496">Mitochondrion</keyword>
<keyword evidence="9" id="KW-1185">Reference proteome</keyword>
<comment type="subcellular location">
    <subcellularLocation>
        <location evidence="1">Mitochondrion</location>
    </subcellularLocation>
</comment>
<reference evidence="8" key="1">
    <citation type="journal article" date="2020" name="Stud. Mycol.">
        <title>101 Dothideomycetes genomes: a test case for predicting lifestyles and emergence of pathogens.</title>
        <authorList>
            <person name="Haridas S."/>
            <person name="Albert R."/>
            <person name="Binder M."/>
            <person name="Bloem J."/>
            <person name="Labutti K."/>
            <person name="Salamov A."/>
            <person name="Andreopoulos B."/>
            <person name="Baker S."/>
            <person name="Barry K."/>
            <person name="Bills G."/>
            <person name="Bluhm B."/>
            <person name="Cannon C."/>
            <person name="Castanera R."/>
            <person name="Culley D."/>
            <person name="Daum C."/>
            <person name="Ezra D."/>
            <person name="Gonzalez J."/>
            <person name="Henrissat B."/>
            <person name="Kuo A."/>
            <person name="Liang C."/>
            <person name="Lipzen A."/>
            <person name="Lutzoni F."/>
            <person name="Magnuson J."/>
            <person name="Mondo S."/>
            <person name="Nolan M."/>
            <person name="Ohm R."/>
            <person name="Pangilinan J."/>
            <person name="Park H.-J."/>
            <person name="Ramirez L."/>
            <person name="Alfaro M."/>
            <person name="Sun H."/>
            <person name="Tritt A."/>
            <person name="Yoshinaga Y."/>
            <person name="Zwiers L.-H."/>
            <person name="Turgeon B."/>
            <person name="Goodwin S."/>
            <person name="Spatafora J."/>
            <person name="Crous P."/>
            <person name="Grigoriev I."/>
        </authorList>
    </citation>
    <scope>NUCLEOTIDE SEQUENCE</scope>
    <source>
        <strain evidence="8">CBS 101060</strain>
    </source>
</reference>
<evidence type="ECO:0000256" key="4">
    <source>
        <dbReference type="ARBA" id="ARBA00023054"/>
    </source>
</evidence>
<name>A0A9P4SB68_9PEZI</name>
<sequence length="100" mass="11372">MMRTSIIRSIRPLQATRALSTTARAMTEGATGSGSSRPGGMRSGDAFSKREHASEELYIRAEEKQKLRALQERLKQSEQHMREMREHLEEQERKAGGEQN</sequence>
<proteinExistence type="inferred from homology"/>
<evidence type="ECO:0000256" key="7">
    <source>
        <dbReference type="SAM" id="MobiDB-lite"/>
    </source>
</evidence>
<dbReference type="PANTHER" id="PTHR48417:SF1">
    <property type="entry name" value="ATP SYNTHASE F1 SUBUNIT EPSILON"/>
    <property type="match status" value="1"/>
</dbReference>
<evidence type="ECO:0000256" key="2">
    <source>
        <dbReference type="ARBA" id="ARBA00010901"/>
    </source>
</evidence>
<protein>
    <recommendedName>
        <fullName evidence="6">ATPase inhibitor, mitochondrial</fullName>
    </recommendedName>
</protein>